<feature type="region of interest" description="Disordered" evidence="1">
    <location>
        <begin position="44"/>
        <end position="65"/>
    </location>
</feature>
<proteinExistence type="predicted"/>
<accession>A0A1I2W1D3</accession>
<dbReference type="AlphaFoldDB" id="A0A1I2W1D3"/>
<dbReference type="EMBL" id="FONR01000034">
    <property type="protein sequence ID" value="SFG94397.1"/>
    <property type="molecule type" value="Genomic_DNA"/>
</dbReference>
<evidence type="ECO:0000256" key="1">
    <source>
        <dbReference type="SAM" id="MobiDB-lite"/>
    </source>
</evidence>
<organism evidence="2 3">
    <name type="scientific">Streptomyces mirabilis</name>
    <dbReference type="NCBI Taxonomy" id="68239"/>
    <lineage>
        <taxon>Bacteria</taxon>
        <taxon>Bacillati</taxon>
        <taxon>Actinomycetota</taxon>
        <taxon>Actinomycetes</taxon>
        <taxon>Kitasatosporales</taxon>
        <taxon>Streptomycetaceae</taxon>
        <taxon>Streptomyces</taxon>
    </lineage>
</organism>
<name>A0A1I2W1D3_9ACTN</name>
<protein>
    <submittedName>
        <fullName evidence="2">Uncharacterized protein</fullName>
    </submittedName>
</protein>
<dbReference type="Proteomes" id="UP000181942">
    <property type="component" value="Unassembled WGS sequence"/>
</dbReference>
<evidence type="ECO:0000313" key="3">
    <source>
        <dbReference type="Proteomes" id="UP000181942"/>
    </source>
</evidence>
<feature type="compositionally biased region" description="Gly residues" evidence="1">
    <location>
        <begin position="45"/>
        <end position="65"/>
    </location>
</feature>
<sequence length="65" mass="6749">MEVATLYGSRLSPREQQILAQIQSTLNKDVSTWNGSYTPAHVRVGGTGGGNMHGAAGFGSDTGGR</sequence>
<reference evidence="2 3" key="1">
    <citation type="submission" date="2016-10" db="EMBL/GenBank/DDBJ databases">
        <authorList>
            <person name="de Groot N.N."/>
        </authorList>
    </citation>
    <scope>NUCLEOTIDE SEQUENCE [LARGE SCALE GENOMIC DNA]</scope>
    <source>
        <strain evidence="2 3">OK461</strain>
    </source>
</reference>
<gene>
    <name evidence="2" type="ORF">SAMN02787118_13440</name>
</gene>
<evidence type="ECO:0000313" key="2">
    <source>
        <dbReference type="EMBL" id="SFG94397.1"/>
    </source>
</evidence>